<accession>A0A6M9Z681</accession>
<protein>
    <submittedName>
        <fullName evidence="1">Uncharacterized protein</fullName>
    </submittedName>
</protein>
<keyword evidence="2" id="KW-1185">Reference proteome</keyword>
<reference evidence="1 2" key="1">
    <citation type="submission" date="2020-05" db="EMBL/GenBank/DDBJ databases">
        <authorList>
            <person name="Piligrimova E."/>
            <person name="Kazantseva O."/>
            <person name="Skorynina A."/>
            <person name="Shadrin A."/>
        </authorList>
    </citation>
    <scope>NUCLEOTIDE SEQUENCE [LARGE SCALE GENOMIC DNA]</scope>
</reference>
<name>A0A6M9Z681_9CAUD</name>
<organism evidence="1 2">
    <name type="scientific">Bacillus phage Novomoskovsk</name>
    <dbReference type="NCBI Taxonomy" id="2736258"/>
    <lineage>
        <taxon>Viruses</taxon>
        <taxon>Duplodnaviria</taxon>
        <taxon>Heunggongvirae</taxon>
        <taxon>Uroviricota</taxon>
        <taxon>Caudoviricetes</taxon>
        <taxon>Ehrlichviridae</taxon>
        <taxon>Andromedavirus</taxon>
        <taxon>Andromedavirus novomoskovsk</taxon>
    </lineage>
</organism>
<proteinExistence type="predicted"/>
<evidence type="ECO:0000313" key="1">
    <source>
        <dbReference type="EMBL" id="QKN88206.1"/>
    </source>
</evidence>
<dbReference type="EMBL" id="MT422786">
    <property type="protein sequence ID" value="QKN88206.1"/>
    <property type="molecule type" value="Genomic_DNA"/>
</dbReference>
<evidence type="ECO:0000313" key="2">
    <source>
        <dbReference type="Proteomes" id="UP000509405"/>
    </source>
</evidence>
<dbReference type="Proteomes" id="UP000509405">
    <property type="component" value="Segment"/>
</dbReference>
<sequence>MMTKAGIFKVVFSDGTSEYFYLAITNDTNPNFNEPTYKRMSSIPNTGRQTVTRVIDQSKVSIDFSKVQMIEDTGREVQGTNSGYIFFPE</sequence>
<gene>
    <name evidence="1" type="ORF">Novomoskovsk_18</name>
</gene>